<dbReference type="Pfam" id="PF15901">
    <property type="entry name" value="Sortilin_C"/>
    <property type="match status" value="1"/>
</dbReference>
<keyword evidence="6" id="KW-0732">Signal</keyword>
<dbReference type="Pfam" id="PF15902">
    <property type="entry name" value="Sortilin-Vps10"/>
    <property type="match status" value="1"/>
</dbReference>
<dbReference type="SMART" id="SM00602">
    <property type="entry name" value="VPS10"/>
    <property type="match status" value="1"/>
</dbReference>
<dbReference type="SUPFAM" id="SSF110296">
    <property type="entry name" value="Oligoxyloglucan reducing end-specific cellobiohydrolase"/>
    <property type="match status" value="2"/>
</dbReference>
<feature type="domain" description="VPS10" evidence="7">
    <location>
        <begin position="54"/>
        <end position="699"/>
    </location>
</feature>
<evidence type="ECO:0000256" key="4">
    <source>
        <dbReference type="ARBA" id="ARBA00023180"/>
    </source>
</evidence>
<feature type="transmembrane region" description="Helical" evidence="5">
    <location>
        <begin position="702"/>
        <end position="721"/>
    </location>
</feature>
<dbReference type="InterPro" id="IPR050310">
    <property type="entry name" value="VPS10-sortilin"/>
</dbReference>
<evidence type="ECO:0000256" key="5">
    <source>
        <dbReference type="SAM" id="Phobius"/>
    </source>
</evidence>
<accession>A0A7S0ER60</accession>
<evidence type="ECO:0000256" key="3">
    <source>
        <dbReference type="ARBA" id="ARBA00023136"/>
    </source>
</evidence>
<dbReference type="GO" id="GO:0006892">
    <property type="term" value="P:post-Golgi vesicle-mediated transport"/>
    <property type="evidence" value="ECO:0007669"/>
    <property type="project" value="TreeGrafter"/>
</dbReference>
<keyword evidence="4" id="KW-0325">Glycoprotein</keyword>
<reference evidence="8" key="1">
    <citation type="submission" date="2021-01" db="EMBL/GenBank/DDBJ databases">
        <authorList>
            <person name="Corre E."/>
            <person name="Pelletier E."/>
            <person name="Niang G."/>
            <person name="Scheremetjew M."/>
            <person name="Finn R."/>
            <person name="Kale V."/>
            <person name="Holt S."/>
            <person name="Cochrane G."/>
            <person name="Meng A."/>
            <person name="Brown T."/>
            <person name="Cohen L."/>
        </authorList>
    </citation>
    <scope>NUCLEOTIDE SEQUENCE</scope>
    <source>
        <strain evidence="8">CCMP325</strain>
    </source>
</reference>
<evidence type="ECO:0000256" key="2">
    <source>
        <dbReference type="ARBA" id="ARBA00022737"/>
    </source>
</evidence>
<dbReference type="AlphaFoldDB" id="A0A7S0ER60"/>
<dbReference type="InterPro" id="IPR031778">
    <property type="entry name" value="Sortilin_N"/>
</dbReference>
<evidence type="ECO:0000313" key="8">
    <source>
        <dbReference type="EMBL" id="CAD8492545.1"/>
    </source>
</evidence>
<dbReference type="Gene3D" id="2.130.10.10">
    <property type="entry name" value="YVTN repeat-like/Quinoprotein amine dehydrogenase"/>
    <property type="match status" value="1"/>
</dbReference>
<dbReference type="EMBL" id="HBEO01022299">
    <property type="protein sequence ID" value="CAD8492545.1"/>
    <property type="molecule type" value="Transcribed_RNA"/>
</dbReference>
<sequence>MARQHLTFLCCFLFLSCFAQCGKITTSRPFLIDSQVTDMQWVNSTLKDAKPNAKTVFVRSARGSVYRSVDDGMNWVSQRDKMVSTDEEEYQTRIQQMIFSHADPKYAIMKGYGDSNWFTKNQGDTYTKREFGIMNEIKMHPTQAEWILASKYEGSFPDRYLSLFLSVDFGESWKKIVSRVFQFEWADPKIKGFTEKTIFACVRKPDAPAKKNFAEWDPNVDFVISHDFFKNSDIIVPHGNRFALHRPYWFVAAMNPEEELEVKLHVSADGGKTFKTAQFPYQLSERSYRVVDSKEGSVFVQVSHSSRDRQFANVYMSGPEGSSYTLSLRAVVKDYRGLSDFERINGVDGVYIANVADTSVEPELKLFGGLQAVFLNLKEDGMVPTKTVISFDKGAMWKDLPPPAKDHLGRPIVCDGCSLHLNGKTSGFLGPVYSSVSSTGLIMATGNVGHHLHRRQDEINTYFSRDAGRSWEQITKGSYIYEFGDHGALMIMANNREATNTIRYSWNEGLNWTDFKFWEHHIEVENIITEPSGTSQIFILYGRRNDKGVLMQLNFETLHERRCAGINAPGSDASDYEEWTPADALRSGSCLLGRKVTYTRRKRAVQCFNGWDYDRRESKVNCECTRVDFECDFGFQMNEKKECARVPEMPEVGFGAPQDCNGYFVITKGYRRVPGDTCVGGTVASELEPVVQSCPGFGRTGMVILFAMVALASVFAWFTYIRRKEQGFADPWASAADCLDFFRSGAHGGANLF</sequence>
<dbReference type="InterPro" id="IPR006581">
    <property type="entry name" value="VPS10"/>
</dbReference>
<feature type="signal peptide" evidence="6">
    <location>
        <begin position="1"/>
        <end position="21"/>
    </location>
</feature>
<keyword evidence="5" id="KW-0812">Transmembrane</keyword>
<keyword evidence="3 5" id="KW-0472">Membrane</keyword>
<feature type="chain" id="PRO_5030504026" description="VPS10 domain-containing protein" evidence="6">
    <location>
        <begin position="22"/>
        <end position="753"/>
    </location>
</feature>
<protein>
    <recommendedName>
        <fullName evidence="7">VPS10 domain-containing protein</fullName>
    </recommendedName>
</protein>
<dbReference type="GO" id="GO:0005794">
    <property type="term" value="C:Golgi apparatus"/>
    <property type="evidence" value="ECO:0007669"/>
    <property type="project" value="TreeGrafter"/>
</dbReference>
<gene>
    <name evidence="8" type="ORF">HPHI1048_LOCUS15094</name>
</gene>
<name>A0A7S0ER60_9CRYP</name>
<keyword evidence="5" id="KW-1133">Transmembrane helix</keyword>
<dbReference type="InterPro" id="IPR031777">
    <property type="entry name" value="Sortilin_C"/>
</dbReference>
<evidence type="ECO:0000256" key="6">
    <source>
        <dbReference type="SAM" id="SignalP"/>
    </source>
</evidence>
<proteinExistence type="predicted"/>
<dbReference type="PANTHER" id="PTHR12106">
    <property type="entry name" value="SORTILIN RELATED"/>
    <property type="match status" value="1"/>
</dbReference>
<dbReference type="PROSITE" id="PS51257">
    <property type="entry name" value="PROKAR_LIPOPROTEIN"/>
    <property type="match status" value="1"/>
</dbReference>
<dbReference type="Gene3D" id="2.10.70.80">
    <property type="match status" value="1"/>
</dbReference>
<dbReference type="InterPro" id="IPR015943">
    <property type="entry name" value="WD40/YVTN_repeat-like_dom_sf"/>
</dbReference>
<comment type="subcellular location">
    <subcellularLocation>
        <location evidence="1">Membrane</location>
    </subcellularLocation>
</comment>
<organism evidence="8">
    <name type="scientific">Hanusia phi</name>
    <dbReference type="NCBI Taxonomy" id="3032"/>
    <lineage>
        <taxon>Eukaryota</taxon>
        <taxon>Cryptophyceae</taxon>
        <taxon>Pyrenomonadales</taxon>
        <taxon>Geminigeraceae</taxon>
        <taxon>Hanusia</taxon>
    </lineage>
</organism>
<evidence type="ECO:0000259" key="7">
    <source>
        <dbReference type="SMART" id="SM00602"/>
    </source>
</evidence>
<evidence type="ECO:0000256" key="1">
    <source>
        <dbReference type="ARBA" id="ARBA00004370"/>
    </source>
</evidence>
<keyword evidence="2" id="KW-0677">Repeat</keyword>
<dbReference type="PANTHER" id="PTHR12106:SF27">
    <property type="entry name" value="SORTILIN-RELATED RECEPTOR"/>
    <property type="match status" value="1"/>
</dbReference>
<dbReference type="Gene3D" id="3.30.60.270">
    <property type="match status" value="1"/>
</dbReference>
<dbReference type="GO" id="GO:0016020">
    <property type="term" value="C:membrane"/>
    <property type="evidence" value="ECO:0007669"/>
    <property type="project" value="UniProtKB-SubCell"/>
</dbReference>